<keyword evidence="1" id="KW-1133">Transmembrane helix</keyword>
<gene>
    <name evidence="2" type="ORF">PHYBOEH_001141</name>
</gene>
<comment type="caution">
    <text evidence="2">The sequence shown here is derived from an EMBL/GenBank/DDBJ whole genome shotgun (WGS) entry which is preliminary data.</text>
</comment>
<name>A0A8T1WSX8_9STRA</name>
<dbReference type="Proteomes" id="UP000693981">
    <property type="component" value="Unassembled WGS sequence"/>
</dbReference>
<keyword evidence="1" id="KW-0472">Membrane</keyword>
<evidence type="ECO:0000313" key="3">
    <source>
        <dbReference type="Proteomes" id="UP000693981"/>
    </source>
</evidence>
<reference evidence="2" key="1">
    <citation type="submission" date="2021-02" db="EMBL/GenBank/DDBJ databases">
        <authorList>
            <person name="Palmer J.M."/>
        </authorList>
    </citation>
    <scope>NUCLEOTIDE SEQUENCE</scope>
    <source>
        <strain evidence="2">SCRP23</strain>
    </source>
</reference>
<dbReference type="OrthoDB" id="125713at2759"/>
<protein>
    <submittedName>
        <fullName evidence="2">Uncharacterized protein</fullName>
    </submittedName>
</protein>
<organism evidence="2 3">
    <name type="scientific">Phytophthora boehmeriae</name>
    <dbReference type="NCBI Taxonomy" id="109152"/>
    <lineage>
        <taxon>Eukaryota</taxon>
        <taxon>Sar</taxon>
        <taxon>Stramenopiles</taxon>
        <taxon>Oomycota</taxon>
        <taxon>Peronosporomycetes</taxon>
        <taxon>Peronosporales</taxon>
        <taxon>Peronosporaceae</taxon>
        <taxon>Phytophthora</taxon>
    </lineage>
</organism>
<evidence type="ECO:0000256" key="1">
    <source>
        <dbReference type="SAM" id="Phobius"/>
    </source>
</evidence>
<feature type="transmembrane region" description="Helical" evidence="1">
    <location>
        <begin position="54"/>
        <end position="73"/>
    </location>
</feature>
<dbReference type="AlphaFoldDB" id="A0A8T1WSX8"/>
<keyword evidence="1" id="KW-0812">Transmembrane</keyword>
<dbReference type="EMBL" id="JAGDFL010000122">
    <property type="protein sequence ID" value="KAG7397202.1"/>
    <property type="molecule type" value="Genomic_DNA"/>
</dbReference>
<feature type="transmembrane region" description="Helical" evidence="1">
    <location>
        <begin position="12"/>
        <end position="33"/>
    </location>
</feature>
<keyword evidence="3" id="KW-1185">Reference proteome</keyword>
<evidence type="ECO:0000313" key="2">
    <source>
        <dbReference type="EMBL" id="KAG7397202.1"/>
    </source>
</evidence>
<sequence>MIAASALWRFPVPFGGVIAVGPFVTVLAILVILAIGPRVIAKSPELRQQILSQLLILVTQGSLAIIYPIFNAIFERLSGIPQTISIVLMPVIKFFTKQIIASAAGNLHEYVGPVVVFSVDLFNVFYIAICMQAATSTLTTLLFIATDSIHVILALRAILHQASADSEFGTSKTLDAAESTFFFEQLPVMVRSIFRDPNTSKPRPIRVFAPFPLPLSDESIAFINGLARTKRGVDFSAPFK</sequence>
<accession>A0A8T1WSX8</accession>
<proteinExistence type="predicted"/>